<dbReference type="OrthoDB" id="9793805at2"/>
<dbReference type="STRING" id="173990.SAMN05660691_01274"/>
<dbReference type="AlphaFoldDB" id="A0A1H6KJM0"/>
<evidence type="ECO:0008006" key="3">
    <source>
        <dbReference type="Google" id="ProtNLM"/>
    </source>
</evidence>
<dbReference type="NCBIfam" id="TIGR00661">
    <property type="entry name" value="MJ1255"/>
    <property type="match status" value="1"/>
</dbReference>
<dbReference type="RefSeq" id="WP_092791434.1">
    <property type="nucleotide sequence ID" value="NZ_FNXF01000003.1"/>
</dbReference>
<sequence>MKILYGVQATGNGHISRARAMGKYLAKAGIQVDYLFSGRPAEQLFDMQQFGDYQVKRGLTFVTEAGKVNYWQTLRQASVQTLWQDVKALDCSSYDLVLTDFEPITAHAAKQQKKRSVALGHQYAFLHKIPMEHANLVTHLMFRHFAPAQIRLGLHWHHFNQPILPPIIDEEPDEEHDAEHASKEANRVLVYLPFEDQQQVIGLLKPLTEFQFSLYGPGLAKATIGHIDTHPPALHAFKADLARCSHVLSNAGFELISEALQLQKHIMVKPLQGQMEQQSNALALQQLKLACRTDSLSTGAIAKWLNEKQQYGTVNYPNVASAICNWLLQDTPGEVNALSKTLWS</sequence>
<proteinExistence type="predicted"/>
<evidence type="ECO:0000313" key="1">
    <source>
        <dbReference type="EMBL" id="SEH75482.1"/>
    </source>
</evidence>
<dbReference type="Proteomes" id="UP000199371">
    <property type="component" value="Unassembled WGS sequence"/>
</dbReference>
<accession>A0A1H6KJM0</accession>
<dbReference type="Pfam" id="PF13528">
    <property type="entry name" value="Glyco_trans_1_3"/>
    <property type="match status" value="1"/>
</dbReference>
<name>A0A1H6KJM0_9GAMM</name>
<reference evidence="2" key="1">
    <citation type="submission" date="2016-10" db="EMBL/GenBank/DDBJ databases">
        <authorList>
            <person name="Varghese N."/>
            <person name="Submissions S."/>
        </authorList>
    </citation>
    <scope>NUCLEOTIDE SEQUENCE [LARGE SCALE GENOMIC DNA]</scope>
    <source>
        <strain evidence="2">DSM 17616</strain>
    </source>
</reference>
<dbReference type="EMBL" id="FNXF01000003">
    <property type="protein sequence ID" value="SEH75482.1"/>
    <property type="molecule type" value="Genomic_DNA"/>
</dbReference>
<dbReference type="SUPFAM" id="SSF53756">
    <property type="entry name" value="UDP-Glycosyltransferase/glycogen phosphorylase"/>
    <property type="match status" value="1"/>
</dbReference>
<keyword evidence="2" id="KW-1185">Reference proteome</keyword>
<dbReference type="InterPro" id="IPR005262">
    <property type="entry name" value="MJ1255-like"/>
</dbReference>
<protein>
    <recommendedName>
        <fullName evidence="3">Glycosyltransferase</fullName>
    </recommendedName>
</protein>
<organism evidence="1 2">
    <name type="scientific">Rheinheimera pacifica</name>
    <dbReference type="NCBI Taxonomy" id="173990"/>
    <lineage>
        <taxon>Bacteria</taxon>
        <taxon>Pseudomonadati</taxon>
        <taxon>Pseudomonadota</taxon>
        <taxon>Gammaproteobacteria</taxon>
        <taxon>Chromatiales</taxon>
        <taxon>Chromatiaceae</taxon>
        <taxon>Rheinheimera</taxon>
    </lineage>
</organism>
<evidence type="ECO:0000313" key="2">
    <source>
        <dbReference type="Proteomes" id="UP000199371"/>
    </source>
</evidence>
<gene>
    <name evidence="1" type="ORF">SAMN05660691_01274</name>
</gene>